<dbReference type="Gene3D" id="3.30.530.20">
    <property type="match status" value="1"/>
</dbReference>
<dbReference type="KEGG" id="aab:A4R43_31185"/>
<dbReference type="AlphaFoldDB" id="A0A344LEA1"/>
<reference evidence="1 2" key="1">
    <citation type="submission" date="2016-04" db="EMBL/GenBank/DDBJ databases">
        <title>Complete genome sequence and analysis of deep-sea sediment isolate, Amycolatopsis sp. WP1.</title>
        <authorList>
            <person name="Wang H."/>
            <person name="Chen S."/>
            <person name="Wu Q."/>
        </authorList>
    </citation>
    <scope>NUCLEOTIDE SEQUENCE [LARGE SCALE GENOMIC DNA]</scope>
    <source>
        <strain evidence="1 2">WP1</strain>
    </source>
</reference>
<dbReference type="Proteomes" id="UP000250434">
    <property type="component" value="Chromosome"/>
</dbReference>
<gene>
    <name evidence="1" type="ORF">A4R43_31185</name>
</gene>
<sequence length="156" mass="17534">MAEPNATARIEVNASPQRVYELVSDPAVLAELAEEYSGHKWLDGASKAVVGARFKGSNRRGLRRWSTTSEITDAWAGRRFAFEVTSVGGLPVSRWQYDIAATETGCVVTESTWERRPAWLKLPTSAVTGVFQRDEENQRNIEATLRRLKERAERSH</sequence>
<dbReference type="CDD" id="cd07812">
    <property type="entry name" value="SRPBCC"/>
    <property type="match status" value="1"/>
</dbReference>
<dbReference type="OrthoDB" id="4618973at2"/>
<dbReference type="RefSeq" id="WP_113695426.1">
    <property type="nucleotide sequence ID" value="NZ_CP015163.1"/>
</dbReference>
<dbReference type="EMBL" id="CP015163">
    <property type="protein sequence ID" value="AXB46375.1"/>
    <property type="molecule type" value="Genomic_DNA"/>
</dbReference>
<proteinExistence type="predicted"/>
<organism evidence="1 2">
    <name type="scientific">Amycolatopsis albispora</name>
    <dbReference type="NCBI Taxonomy" id="1804986"/>
    <lineage>
        <taxon>Bacteria</taxon>
        <taxon>Bacillati</taxon>
        <taxon>Actinomycetota</taxon>
        <taxon>Actinomycetes</taxon>
        <taxon>Pseudonocardiales</taxon>
        <taxon>Pseudonocardiaceae</taxon>
        <taxon>Amycolatopsis</taxon>
    </lineage>
</organism>
<name>A0A344LEA1_9PSEU</name>
<accession>A0A344LEA1</accession>
<dbReference type="InterPro" id="IPR019587">
    <property type="entry name" value="Polyketide_cyclase/dehydratase"/>
</dbReference>
<evidence type="ECO:0000313" key="2">
    <source>
        <dbReference type="Proteomes" id="UP000250434"/>
    </source>
</evidence>
<keyword evidence="2" id="KW-1185">Reference proteome</keyword>
<dbReference type="SUPFAM" id="SSF55961">
    <property type="entry name" value="Bet v1-like"/>
    <property type="match status" value="1"/>
</dbReference>
<evidence type="ECO:0000313" key="1">
    <source>
        <dbReference type="EMBL" id="AXB46375.1"/>
    </source>
</evidence>
<protein>
    <submittedName>
        <fullName evidence="1">Polyketide cyclase</fullName>
    </submittedName>
</protein>
<dbReference type="InterPro" id="IPR023393">
    <property type="entry name" value="START-like_dom_sf"/>
</dbReference>
<dbReference type="Pfam" id="PF10604">
    <property type="entry name" value="Polyketide_cyc2"/>
    <property type="match status" value="1"/>
</dbReference>